<feature type="chain" id="PRO_5019388307" evidence="11">
    <location>
        <begin position="23"/>
        <end position="712"/>
    </location>
</feature>
<evidence type="ECO:0000256" key="4">
    <source>
        <dbReference type="ARBA" id="ARBA00022729"/>
    </source>
</evidence>
<keyword evidence="2" id="KW-0433">Leucine-rich repeat</keyword>
<evidence type="ECO:0000256" key="6">
    <source>
        <dbReference type="ARBA" id="ARBA00022989"/>
    </source>
</evidence>
<dbReference type="GO" id="GO:0005524">
    <property type="term" value="F:ATP binding"/>
    <property type="evidence" value="ECO:0007669"/>
    <property type="project" value="UniProtKB-UniRule"/>
</dbReference>
<dbReference type="SUPFAM" id="SSF52058">
    <property type="entry name" value="L domain-like"/>
    <property type="match status" value="1"/>
</dbReference>
<dbReference type="InterPro" id="IPR032675">
    <property type="entry name" value="LRR_dom_sf"/>
</dbReference>
<dbReference type="PROSITE" id="PS51450">
    <property type="entry name" value="LRR"/>
    <property type="match status" value="1"/>
</dbReference>
<accession>A0A438JIY8</accession>
<proteinExistence type="predicted"/>
<evidence type="ECO:0000256" key="9">
    <source>
        <dbReference type="PROSITE-ProRule" id="PRU10141"/>
    </source>
</evidence>
<evidence type="ECO:0000259" key="12">
    <source>
        <dbReference type="PROSITE" id="PS50011"/>
    </source>
</evidence>
<dbReference type="EMBL" id="QGNW01000040">
    <property type="protein sequence ID" value="RVX08912.1"/>
    <property type="molecule type" value="Genomic_DNA"/>
</dbReference>
<keyword evidence="13" id="KW-0418">Kinase</keyword>
<dbReference type="Pfam" id="PF00069">
    <property type="entry name" value="Pkinase"/>
    <property type="match status" value="1"/>
</dbReference>
<name>A0A438JIY8_VITVI</name>
<sequence>MDQVPIWVLFISFLLLFHTTSSIEPDVRQALINFLGSLSGSNGQAAQAAGWNLDTDPCLDGWNGVTCDKKNQSVQKISLDGLSLAGILDVGSLCTKQSLAASLNYLSVGNNSISGDVRKEIADCKQLARLNISGNRFSGKLPDSLPMLNNLKKLDISNNHLSGDLPDLSRISGLTTFLAQNNQLTGKVPKLDFSNLEQFDVSNNLFRGPIPDVEDRFYESSFLGNPGLCGDPLPNKCPKKVSKEEFLMYSGYALIVLVLIMFVVFRLCKRRTKEEKVDATNKIVAVDDSGYKTGLSRSDFSVISGDQSALVSSTSLVVLTSPVVNGLKFEDLLTAPAELLGRGKHGSLYKVIFDKGMTLVVKRIKDWAISSDEFKKRMQRIDQVKHPNVLPALAFYCSKLEKLLIYEYQQNGSLFQLLSGDQPLGWSSRLNLAATIAEALAFMHQELHSDGIAHGNLKSSNILLNRNMVPCISEYGLREADSKELPSLSATNSRRAIEQTGATSSNSTFNADIYAFGVILLELLTGKLVQNSEFDLARWVHSAVREEWTVEVFDKRLISHGASEARMVDLLQVAIKCVNRSPETRPTMRKVAYMINAIKEEEERSMVFELVSLIGQSHIKSQVIQESRRLVTHLAPRETQGVGSPLAFPFTWEIGVCQEQLPSHFSVGFFDRAISYQESGHSRVQKVGHSFGSKRDTGSIGLSEVTDIKTKK</sequence>
<keyword evidence="5" id="KW-0677">Repeat</keyword>
<organism evidence="13 14">
    <name type="scientific">Vitis vinifera</name>
    <name type="common">Grape</name>
    <dbReference type="NCBI Taxonomy" id="29760"/>
    <lineage>
        <taxon>Eukaryota</taxon>
        <taxon>Viridiplantae</taxon>
        <taxon>Streptophyta</taxon>
        <taxon>Embryophyta</taxon>
        <taxon>Tracheophyta</taxon>
        <taxon>Spermatophyta</taxon>
        <taxon>Magnoliopsida</taxon>
        <taxon>eudicotyledons</taxon>
        <taxon>Gunneridae</taxon>
        <taxon>Pentapetalae</taxon>
        <taxon>rosids</taxon>
        <taxon>Vitales</taxon>
        <taxon>Vitaceae</taxon>
        <taxon>Viteae</taxon>
        <taxon>Vitis</taxon>
    </lineage>
</organism>
<keyword evidence="9" id="KW-0547">Nucleotide-binding</keyword>
<gene>
    <name evidence="13" type="primary">VvCHDp000236_4</name>
    <name evidence="13" type="ORF">CK203_010935</name>
</gene>
<dbReference type="InterPro" id="IPR013210">
    <property type="entry name" value="LRR_N_plant-typ"/>
</dbReference>
<protein>
    <submittedName>
        <fullName evidence="13">Putative inactive receptor kinase</fullName>
    </submittedName>
</protein>
<dbReference type="FunFam" id="3.80.10.10:FF:000041">
    <property type="entry name" value="LRR receptor-like serine/threonine-protein kinase ERECTA"/>
    <property type="match status" value="1"/>
</dbReference>
<dbReference type="InterPro" id="IPR050994">
    <property type="entry name" value="At_inactive_RLKs"/>
</dbReference>
<comment type="subcellular location">
    <subcellularLocation>
        <location evidence="1">Membrane</location>
    </subcellularLocation>
</comment>
<feature type="binding site" evidence="9">
    <location>
        <position position="362"/>
    </location>
    <ligand>
        <name>ATP</name>
        <dbReference type="ChEBI" id="CHEBI:30616"/>
    </ligand>
</feature>
<dbReference type="InterPro" id="IPR000719">
    <property type="entry name" value="Prot_kinase_dom"/>
</dbReference>
<dbReference type="PROSITE" id="PS00107">
    <property type="entry name" value="PROTEIN_KINASE_ATP"/>
    <property type="match status" value="1"/>
</dbReference>
<dbReference type="GO" id="GO:0016020">
    <property type="term" value="C:membrane"/>
    <property type="evidence" value="ECO:0007669"/>
    <property type="project" value="UniProtKB-SubCell"/>
</dbReference>
<dbReference type="Gene3D" id="3.30.200.20">
    <property type="entry name" value="Phosphorylase Kinase, domain 1"/>
    <property type="match status" value="1"/>
</dbReference>
<dbReference type="PANTHER" id="PTHR48010">
    <property type="entry name" value="OS05G0588300 PROTEIN"/>
    <property type="match status" value="1"/>
</dbReference>
<evidence type="ECO:0000256" key="1">
    <source>
        <dbReference type="ARBA" id="ARBA00004370"/>
    </source>
</evidence>
<evidence type="ECO:0000256" key="10">
    <source>
        <dbReference type="SAM" id="Phobius"/>
    </source>
</evidence>
<evidence type="ECO:0000256" key="7">
    <source>
        <dbReference type="ARBA" id="ARBA00023136"/>
    </source>
</evidence>
<keyword evidence="4 11" id="KW-0732">Signal</keyword>
<dbReference type="Pfam" id="PF08263">
    <property type="entry name" value="LRRNT_2"/>
    <property type="match status" value="1"/>
</dbReference>
<dbReference type="PANTHER" id="PTHR48010:SF89">
    <property type="entry name" value="PROTEIN KINASE DOMAIN-CONTAINING PROTEIN"/>
    <property type="match status" value="1"/>
</dbReference>
<keyword evidence="6 10" id="KW-1133">Transmembrane helix</keyword>
<evidence type="ECO:0000256" key="11">
    <source>
        <dbReference type="SAM" id="SignalP"/>
    </source>
</evidence>
<dbReference type="GO" id="GO:0004672">
    <property type="term" value="F:protein kinase activity"/>
    <property type="evidence" value="ECO:0007669"/>
    <property type="project" value="InterPro"/>
</dbReference>
<keyword evidence="13" id="KW-0675">Receptor</keyword>
<dbReference type="PROSITE" id="PS50011">
    <property type="entry name" value="PROTEIN_KINASE_DOM"/>
    <property type="match status" value="1"/>
</dbReference>
<evidence type="ECO:0000256" key="5">
    <source>
        <dbReference type="ARBA" id="ARBA00022737"/>
    </source>
</evidence>
<dbReference type="Gene3D" id="3.80.10.10">
    <property type="entry name" value="Ribonuclease Inhibitor"/>
    <property type="match status" value="2"/>
</dbReference>
<evidence type="ECO:0000256" key="3">
    <source>
        <dbReference type="ARBA" id="ARBA00022692"/>
    </source>
</evidence>
<dbReference type="Gene3D" id="1.10.510.10">
    <property type="entry name" value="Transferase(Phosphotransferase) domain 1"/>
    <property type="match status" value="1"/>
</dbReference>
<feature type="signal peptide" evidence="11">
    <location>
        <begin position="1"/>
        <end position="22"/>
    </location>
</feature>
<evidence type="ECO:0000256" key="8">
    <source>
        <dbReference type="ARBA" id="ARBA00023180"/>
    </source>
</evidence>
<keyword evidence="8" id="KW-0325">Glycoprotein</keyword>
<keyword evidence="9" id="KW-0067">ATP-binding</keyword>
<reference evidence="13 14" key="1">
    <citation type="journal article" date="2018" name="PLoS Genet.">
        <title>Population sequencing reveals clonal diversity and ancestral inbreeding in the grapevine cultivar Chardonnay.</title>
        <authorList>
            <person name="Roach M.J."/>
            <person name="Johnson D.L."/>
            <person name="Bohlmann J."/>
            <person name="van Vuuren H.J."/>
            <person name="Jones S.J."/>
            <person name="Pretorius I.S."/>
            <person name="Schmidt S.A."/>
            <person name="Borneman A.R."/>
        </authorList>
    </citation>
    <scope>NUCLEOTIDE SEQUENCE [LARGE SCALE GENOMIC DNA]</scope>
    <source>
        <strain evidence="14">cv. Chardonnay</strain>
        <tissue evidence="13">Leaf</tissue>
    </source>
</reference>
<feature type="transmembrane region" description="Helical" evidence="10">
    <location>
        <begin position="246"/>
        <end position="268"/>
    </location>
</feature>
<dbReference type="Pfam" id="PF00560">
    <property type="entry name" value="LRR_1"/>
    <property type="match status" value="2"/>
</dbReference>
<evidence type="ECO:0000313" key="13">
    <source>
        <dbReference type="EMBL" id="RVX08912.1"/>
    </source>
</evidence>
<comment type="caution">
    <text evidence="13">The sequence shown here is derived from an EMBL/GenBank/DDBJ whole genome shotgun (WGS) entry which is preliminary data.</text>
</comment>
<dbReference type="InterPro" id="IPR001611">
    <property type="entry name" value="Leu-rich_rpt"/>
</dbReference>
<dbReference type="AlphaFoldDB" id="A0A438JIY8"/>
<dbReference type="Proteomes" id="UP000288805">
    <property type="component" value="Unassembled WGS sequence"/>
</dbReference>
<keyword evidence="3 10" id="KW-0812">Transmembrane</keyword>
<dbReference type="InterPro" id="IPR017441">
    <property type="entry name" value="Protein_kinase_ATP_BS"/>
</dbReference>
<evidence type="ECO:0000256" key="2">
    <source>
        <dbReference type="ARBA" id="ARBA00022614"/>
    </source>
</evidence>
<keyword evidence="7 10" id="KW-0472">Membrane</keyword>
<dbReference type="InterPro" id="IPR011009">
    <property type="entry name" value="Kinase-like_dom_sf"/>
</dbReference>
<feature type="domain" description="Protein kinase" evidence="12">
    <location>
        <begin position="334"/>
        <end position="598"/>
    </location>
</feature>
<evidence type="ECO:0000313" key="14">
    <source>
        <dbReference type="Proteomes" id="UP000288805"/>
    </source>
</evidence>
<dbReference type="SUPFAM" id="SSF56112">
    <property type="entry name" value="Protein kinase-like (PK-like)"/>
    <property type="match status" value="1"/>
</dbReference>
<keyword evidence="13" id="KW-0808">Transferase</keyword>